<organism evidence="3 4">
    <name type="scientific">Oceaniferula marina</name>
    <dbReference type="NCBI Taxonomy" id="2748318"/>
    <lineage>
        <taxon>Bacteria</taxon>
        <taxon>Pseudomonadati</taxon>
        <taxon>Verrucomicrobiota</taxon>
        <taxon>Verrucomicrobiia</taxon>
        <taxon>Verrucomicrobiales</taxon>
        <taxon>Verrucomicrobiaceae</taxon>
        <taxon>Oceaniferula</taxon>
    </lineage>
</organism>
<dbReference type="SUPFAM" id="SSF53474">
    <property type="entry name" value="alpha/beta-Hydrolases"/>
    <property type="match status" value="1"/>
</dbReference>
<dbReference type="InterPro" id="IPR029058">
    <property type="entry name" value="AB_hydrolase_fold"/>
</dbReference>
<dbReference type="RefSeq" id="WP_178933084.1">
    <property type="nucleotide sequence ID" value="NZ_JACBAZ010000004.1"/>
</dbReference>
<reference evidence="3 4" key="1">
    <citation type="submission" date="2020-07" db="EMBL/GenBank/DDBJ databases">
        <title>Roseicoccus Jingziensis gen. nov., sp. nov., isolated from coastal seawater.</title>
        <authorList>
            <person name="Feng X."/>
        </authorList>
    </citation>
    <scope>NUCLEOTIDE SEQUENCE [LARGE SCALE GENOMIC DNA]</scope>
    <source>
        <strain evidence="3 4">N1E253</strain>
    </source>
</reference>
<proteinExistence type="predicted"/>
<evidence type="ECO:0000313" key="3">
    <source>
        <dbReference type="EMBL" id="NWK56299.1"/>
    </source>
</evidence>
<protein>
    <submittedName>
        <fullName evidence="3">Alpha/beta fold hydrolase</fullName>
    </submittedName>
</protein>
<dbReference type="Pfam" id="PF12146">
    <property type="entry name" value="Hydrolase_4"/>
    <property type="match status" value="1"/>
</dbReference>
<dbReference type="EMBL" id="JACBAZ010000004">
    <property type="protein sequence ID" value="NWK56299.1"/>
    <property type="molecule type" value="Genomic_DNA"/>
</dbReference>
<keyword evidence="4" id="KW-1185">Reference proteome</keyword>
<dbReference type="PANTHER" id="PTHR43265">
    <property type="entry name" value="ESTERASE ESTD"/>
    <property type="match status" value="1"/>
</dbReference>
<feature type="chain" id="PRO_5032578923" evidence="1">
    <location>
        <begin position="22"/>
        <end position="313"/>
    </location>
</feature>
<dbReference type="GO" id="GO:0052689">
    <property type="term" value="F:carboxylic ester hydrolase activity"/>
    <property type="evidence" value="ECO:0007669"/>
    <property type="project" value="TreeGrafter"/>
</dbReference>
<dbReference type="PANTHER" id="PTHR43265:SF1">
    <property type="entry name" value="ESTERASE ESTD"/>
    <property type="match status" value="1"/>
</dbReference>
<keyword evidence="1" id="KW-0732">Signal</keyword>
<comment type="caution">
    <text evidence="3">The sequence shown here is derived from an EMBL/GenBank/DDBJ whole genome shotgun (WGS) entry which is preliminary data.</text>
</comment>
<name>A0A851GGG9_9BACT</name>
<dbReference type="Gene3D" id="3.40.50.1820">
    <property type="entry name" value="alpha/beta hydrolase"/>
    <property type="match status" value="1"/>
</dbReference>
<dbReference type="InterPro" id="IPR053145">
    <property type="entry name" value="AB_hydrolase_Est10"/>
</dbReference>
<feature type="signal peptide" evidence="1">
    <location>
        <begin position="1"/>
        <end position="21"/>
    </location>
</feature>
<evidence type="ECO:0000313" key="4">
    <source>
        <dbReference type="Proteomes" id="UP000557872"/>
    </source>
</evidence>
<dbReference type="InterPro" id="IPR022742">
    <property type="entry name" value="Hydrolase_4"/>
</dbReference>
<evidence type="ECO:0000256" key="1">
    <source>
        <dbReference type="SAM" id="SignalP"/>
    </source>
</evidence>
<gene>
    <name evidence="3" type="ORF">HW115_11810</name>
</gene>
<feature type="domain" description="Serine aminopeptidase S33" evidence="2">
    <location>
        <begin position="72"/>
        <end position="275"/>
    </location>
</feature>
<accession>A0A851GGG9</accession>
<evidence type="ECO:0000259" key="2">
    <source>
        <dbReference type="Pfam" id="PF12146"/>
    </source>
</evidence>
<keyword evidence="3" id="KW-0378">Hydrolase</keyword>
<dbReference type="Proteomes" id="UP000557872">
    <property type="component" value="Unassembled WGS sequence"/>
</dbReference>
<sequence length="313" mass="34196">MRPLFQHLATTLALFILPLSAEEVELKTKTGTLKGSLESSKDMQVAVFIHPGSGPTDRNGNSASLPGKNNSLKQLAEGLKAKGIPSLRIDKRGIGASASAGPQEEKLRFEQYISDTKAWVSFLKQQGYQKIILLGHSEGALITLIAAQESQVDGYISLCGTAKSADQILLEQLRPKLKQHPALLAETESIVKTLKSGKTTTTTSPALAPIFRASVQPYLVSWMKYDPCQEIAKLKIPCLIVHGNTDIQIPVEDATRLHQHAPKSELRVIEGMNHVLKPVKGTLQQQLPSYSDPKLQIPEKLVQTITTFILNTP</sequence>
<dbReference type="AlphaFoldDB" id="A0A851GGG9"/>